<evidence type="ECO:0000313" key="1">
    <source>
        <dbReference type="EMBL" id="SCW90427.1"/>
    </source>
</evidence>
<dbReference type="Proteomes" id="UP000242418">
    <property type="component" value="Unassembled WGS sequence"/>
</dbReference>
<dbReference type="EMBL" id="FMTL01000015">
    <property type="protein sequence ID" value="SCW90427.1"/>
    <property type="molecule type" value="Genomic_DNA"/>
</dbReference>
<gene>
    <name evidence="1" type="ORF">SAMN05216370_0142</name>
</gene>
<protein>
    <submittedName>
        <fullName evidence="1">Uncharacterized protein</fullName>
    </submittedName>
</protein>
<organism evidence="1 2">
    <name type="scientific">Pseudomonas peli</name>
    <dbReference type="NCBI Taxonomy" id="592361"/>
    <lineage>
        <taxon>Bacteria</taxon>
        <taxon>Pseudomonadati</taxon>
        <taxon>Pseudomonadota</taxon>
        <taxon>Gammaproteobacteria</taxon>
        <taxon>Pseudomonadales</taxon>
        <taxon>Pseudomonadaceae</taxon>
        <taxon>Pseudomonas</taxon>
    </lineage>
</organism>
<evidence type="ECO:0000313" key="2">
    <source>
        <dbReference type="Proteomes" id="UP000242418"/>
    </source>
</evidence>
<proteinExistence type="predicted"/>
<reference evidence="1 2" key="1">
    <citation type="submission" date="2016-10" db="EMBL/GenBank/DDBJ databases">
        <authorList>
            <person name="Varghese N."/>
            <person name="Submissions S."/>
        </authorList>
    </citation>
    <scope>NUCLEOTIDE SEQUENCE [LARGE SCALE GENOMIC DNA]</scope>
    <source>
        <strain evidence="1 2">DSM 17833</strain>
    </source>
</reference>
<keyword evidence="2" id="KW-1185">Reference proteome</keyword>
<name>A0AB37ZG09_9PSED</name>
<sequence length="29" mass="3499">MPYNINHKAGQFALVRLEFLPWMQQKKPL</sequence>
<comment type="caution">
    <text evidence="1">The sequence shown here is derived from an EMBL/GenBank/DDBJ whole genome shotgun (WGS) entry which is preliminary data.</text>
</comment>
<dbReference type="AlphaFoldDB" id="A0AB37ZG09"/>
<accession>A0AB37ZG09</accession>